<protein>
    <recommendedName>
        <fullName evidence="3">Restriction endonuclease</fullName>
    </recommendedName>
</protein>
<dbReference type="GO" id="GO:0009307">
    <property type="term" value="P:DNA restriction-modification system"/>
    <property type="evidence" value="ECO:0007669"/>
    <property type="project" value="InterPro"/>
</dbReference>
<dbReference type="RefSeq" id="WP_268781255.1">
    <property type="nucleotide sequence ID" value="NZ_JAPRAT010000038.1"/>
</dbReference>
<evidence type="ECO:0008006" key="3">
    <source>
        <dbReference type="Google" id="ProtNLM"/>
    </source>
</evidence>
<proteinExistence type="predicted"/>
<gene>
    <name evidence="1" type="ORF">OWO01_14820</name>
</gene>
<keyword evidence="2" id="KW-1185">Reference proteome</keyword>
<dbReference type="EMBL" id="JAPRAT010000038">
    <property type="protein sequence ID" value="MCZ0704481.1"/>
    <property type="molecule type" value="Genomic_DNA"/>
</dbReference>
<dbReference type="InterPro" id="IPR011335">
    <property type="entry name" value="Restrct_endonuc-II-like"/>
</dbReference>
<name>A0A9J6RH74_9BACI</name>
<reference evidence="1" key="1">
    <citation type="submission" date="2022-11" db="EMBL/GenBank/DDBJ databases">
        <title>WGS of Natronobacillus azotifigens 24KS-1, an anaerobic diazotrophic haloalkaliphile from soda-rich habitats.</title>
        <authorList>
            <person name="Sorokin D.Y."/>
            <person name="Merkel A.Y."/>
        </authorList>
    </citation>
    <scope>NUCLEOTIDE SEQUENCE</scope>
    <source>
        <strain evidence="1">24KS-1</strain>
    </source>
</reference>
<comment type="caution">
    <text evidence="1">The sequence shown here is derived from an EMBL/GenBank/DDBJ whole genome shotgun (WGS) entry which is preliminary data.</text>
</comment>
<evidence type="ECO:0000313" key="1">
    <source>
        <dbReference type="EMBL" id="MCZ0704481.1"/>
    </source>
</evidence>
<dbReference type="AlphaFoldDB" id="A0A9J6RH74"/>
<dbReference type="SUPFAM" id="SSF52980">
    <property type="entry name" value="Restriction endonuclease-like"/>
    <property type="match status" value="1"/>
</dbReference>
<dbReference type="Proteomes" id="UP001084197">
    <property type="component" value="Unassembled WGS sequence"/>
</dbReference>
<dbReference type="Gene3D" id="3.40.91.30">
    <property type="match status" value="1"/>
</dbReference>
<accession>A0A9J6RH74</accession>
<dbReference type="GO" id="GO:0009036">
    <property type="term" value="F:type II site-specific deoxyribonuclease activity"/>
    <property type="evidence" value="ECO:0007669"/>
    <property type="project" value="InterPro"/>
</dbReference>
<evidence type="ECO:0000313" key="2">
    <source>
        <dbReference type="Proteomes" id="UP001084197"/>
    </source>
</evidence>
<organism evidence="1 2">
    <name type="scientific">Natronobacillus azotifigens</name>
    <dbReference type="NCBI Taxonomy" id="472978"/>
    <lineage>
        <taxon>Bacteria</taxon>
        <taxon>Bacillati</taxon>
        <taxon>Bacillota</taxon>
        <taxon>Bacilli</taxon>
        <taxon>Bacillales</taxon>
        <taxon>Bacillaceae</taxon>
        <taxon>Natronobacillus</taxon>
    </lineage>
</organism>
<sequence length="510" mass="58623">MKNYWFITRPKRKLISVPEILSAFIAGSLNDQWTGQVGKHIDFEEVLEKQGLKRRGDRRDQGGSGGRTYVSWLFSLGLFFKKDGKIQTTLAGDALLNGEPPVEILKHQVLKFQYPSPYSILPAVRVSDRFRIRPVLFILKLIMDNRIEYLTQEEIAKIVITEAENESEKNFQYIIERILAFRNFGDSVLPTDFNELYPSRSGVQSFDKTVSMLSDIANTFINWIEYTQLAARDEKHLKVVPGQEVEIAEIIENSPNLITRWEDEEYFQRRYGVDPWHRKDTRNLNETRTVTAQLIAQKMVRTKFLSMAAKSPITEVNTPIIESIYSSTGITHSIIEEELASFANGALDSFEASYFDMSLKGRDQCREFELATVELFQKAFDFDSSHVGDKGKHPDVLAVSEDLSGIIDSKAYASYTISNDHKNRMVHNYIPPYINKIPNLEFFMYISGGFGKNFDKQVELVAQEANIRGCGITANNIIKLAREYKSNNWKPCDLKRHFTLNREIRRADFT</sequence>